<keyword evidence="4" id="KW-1185">Reference proteome</keyword>
<dbReference type="Gene3D" id="1.10.150.20">
    <property type="entry name" value="5' to 3' exonuclease, C-terminal subdomain"/>
    <property type="match status" value="1"/>
</dbReference>
<keyword evidence="2" id="KW-0812">Transmembrane</keyword>
<evidence type="ECO:0000313" key="3">
    <source>
        <dbReference type="EMBL" id="NVE93518.1"/>
    </source>
</evidence>
<comment type="caution">
    <text evidence="3">The sequence shown here is derived from an EMBL/GenBank/DDBJ whole genome shotgun (WGS) entry which is preliminary data.</text>
</comment>
<dbReference type="EMBL" id="JABWTA010000001">
    <property type="protein sequence ID" value="NVE93518.1"/>
    <property type="molecule type" value="Genomic_DNA"/>
</dbReference>
<gene>
    <name evidence="3" type="ORF">HUO12_01250</name>
</gene>
<dbReference type="AlphaFoldDB" id="A0A850HAM3"/>
<feature type="region of interest" description="Disordered" evidence="1">
    <location>
        <begin position="70"/>
        <end position="112"/>
    </location>
</feature>
<feature type="compositionally biased region" description="Low complexity" evidence="1">
    <location>
        <begin position="81"/>
        <end position="95"/>
    </location>
</feature>
<feature type="compositionally biased region" description="Polar residues" evidence="1">
    <location>
        <begin position="70"/>
        <end position="79"/>
    </location>
</feature>
<sequence>MPELLATYWPYLLIAFLVGLAIAWFAFAANRKTSIKRHEDSKKDVLDEGAAPAARNDALIKAPPAASTLSEAANSQKVTHASATADAETGAAVVPSKPPTPSSASSGSGADDLTRIKGLGPKLSAMLQEQGITTFAQIAEWSDADVDRIDAGLGRFQGRIRRDSWVDQAKMLAAGDEIGFANQFGNTQ</sequence>
<reference evidence="3 4" key="1">
    <citation type="submission" date="2020-06" db="EMBL/GenBank/DDBJ databases">
        <title>Altererythrobacter lutimaris sp. nov., a marine bacterium isolated from a tidal flat.</title>
        <authorList>
            <person name="Kim D."/>
            <person name="Yoo Y."/>
            <person name="Kim J.-J."/>
        </authorList>
    </citation>
    <scope>NUCLEOTIDE SEQUENCE [LARGE SCALE GENOMIC DNA]</scope>
    <source>
        <strain evidence="3 4">JGD-16</strain>
    </source>
</reference>
<accession>A0A850HAM3</accession>
<keyword evidence="2" id="KW-1133">Transmembrane helix</keyword>
<organism evidence="3 4">
    <name type="scientific">Altererythrobacter lutimaris</name>
    <dbReference type="NCBI Taxonomy" id="2743979"/>
    <lineage>
        <taxon>Bacteria</taxon>
        <taxon>Pseudomonadati</taxon>
        <taxon>Pseudomonadota</taxon>
        <taxon>Alphaproteobacteria</taxon>
        <taxon>Sphingomonadales</taxon>
        <taxon>Erythrobacteraceae</taxon>
        <taxon>Altererythrobacter</taxon>
    </lineage>
</organism>
<evidence type="ECO:0000313" key="4">
    <source>
        <dbReference type="Proteomes" id="UP000546031"/>
    </source>
</evidence>
<name>A0A850HAM3_9SPHN</name>
<evidence type="ECO:0000256" key="2">
    <source>
        <dbReference type="SAM" id="Phobius"/>
    </source>
</evidence>
<protein>
    <submittedName>
        <fullName evidence="3">Uncharacterized protein</fullName>
    </submittedName>
</protein>
<proteinExistence type="predicted"/>
<feature type="transmembrane region" description="Helical" evidence="2">
    <location>
        <begin position="6"/>
        <end position="27"/>
    </location>
</feature>
<keyword evidence="2" id="KW-0472">Membrane</keyword>
<dbReference type="RefSeq" id="WP_176271881.1">
    <property type="nucleotide sequence ID" value="NZ_JABWTA010000001.1"/>
</dbReference>
<evidence type="ECO:0000256" key="1">
    <source>
        <dbReference type="SAM" id="MobiDB-lite"/>
    </source>
</evidence>
<dbReference type="Proteomes" id="UP000546031">
    <property type="component" value="Unassembled WGS sequence"/>
</dbReference>